<accession>A0A8J2WVZ3</accession>
<dbReference type="SUPFAM" id="SSF50370">
    <property type="entry name" value="Ricin B-like lectins"/>
    <property type="match status" value="1"/>
</dbReference>
<dbReference type="EMBL" id="CAKKNE010000002">
    <property type="protein sequence ID" value="CAH0367930.1"/>
    <property type="molecule type" value="Genomic_DNA"/>
</dbReference>
<organism evidence="7 8">
    <name type="scientific">Pelagomonas calceolata</name>
    <dbReference type="NCBI Taxonomy" id="35677"/>
    <lineage>
        <taxon>Eukaryota</taxon>
        <taxon>Sar</taxon>
        <taxon>Stramenopiles</taxon>
        <taxon>Ochrophyta</taxon>
        <taxon>Pelagophyceae</taxon>
        <taxon>Pelagomonadales</taxon>
        <taxon>Pelagomonadaceae</taxon>
        <taxon>Pelagomonas</taxon>
    </lineage>
</organism>
<dbReference type="PROSITE" id="PS50231">
    <property type="entry name" value="RICIN_B_LECTIN"/>
    <property type="match status" value="1"/>
</dbReference>
<gene>
    <name evidence="7" type="ORF">PECAL_2P09740</name>
</gene>
<dbReference type="Proteomes" id="UP000789595">
    <property type="component" value="Unassembled WGS sequence"/>
</dbReference>
<evidence type="ECO:0000256" key="3">
    <source>
        <dbReference type="ARBA" id="ARBA00023002"/>
    </source>
</evidence>
<feature type="chain" id="PRO_5035315933" description="Aspartyl/asparaginy/proline hydroxylase domain-containing protein" evidence="5">
    <location>
        <begin position="19"/>
        <end position="545"/>
    </location>
</feature>
<keyword evidence="2" id="KW-0223">Dioxygenase</keyword>
<dbReference type="AlphaFoldDB" id="A0A8J2WVZ3"/>
<feature type="region of interest" description="Disordered" evidence="4">
    <location>
        <begin position="376"/>
        <end position="403"/>
    </location>
</feature>
<name>A0A8J2WVZ3_9STRA</name>
<evidence type="ECO:0000256" key="5">
    <source>
        <dbReference type="SAM" id="SignalP"/>
    </source>
</evidence>
<dbReference type="PANTHER" id="PTHR46332:SF5">
    <property type="entry name" value="ASPARTATE BETA-HYDROXYLASE DOMAIN CONTAINING 2"/>
    <property type="match status" value="1"/>
</dbReference>
<dbReference type="InterPro" id="IPR051821">
    <property type="entry name" value="Asp/Asn_beta-hydroxylase"/>
</dbReference>
<dbReference type="InterPro" id="IPR007803">
    <property type="entry name" value="Asp/Arg/Pro-Hydrxlase"/>
</dbReference>
<sequence length="545" mass="59336">MPTRRLVVARLLATYAVALTPRLRPRLPPRGATRLASTPTTDAEKAYFEKQDTVYDVDEGAWKNDAFWAQVDAELPGWRTDAALERFRGFCENLRTKPPGAGPAPRPSLLSQYVYPGLGEDAASGESVPRAAYPHDAYPELAELRAKLSTEVAAAARAEFDSVLNARPLADDEDGFDADAGEWDPLGLNEEEEDETWQKAAWFGWQFLSLRGAKTTAPKTTAALVAAMGDLGPAHRFVGFTRQKADSRGTVHSDGRNYMLSTLTPVDAPEGCGIFVDDEEETIATGGDAVILDNTYPHYIYNTADRDRICLMSECWHPALAAAERDALATLFAVKDRFTVLDLGMAPWGYGEDDLAKALKSGAVNDLDYWRRLDYEPPKRKPKAPKKKKVGASGRNKKKAAKSRAFGHKHHNYGLGTKFTNHGSYFGLYPCRTNGFNQELTHTKIGTLELTEFPGNLCMTVKNGLLAEGSHIVGAPCTGHGGLLDQFQLWDIEGSTPAPAPTPSPPTPCGKPCKEDKDCNGSGGFFGNTCLVHGTQCAGHCAKRD</sequence>
<keyword evidence="8" id="KW-1185">Reference proteome</keyword>
<feature type="signal peptide" evidence="5">
    <location>
        <begin position="1"/>
        <end position="18"/>
    </location>
</feature>
<dbReference type="InterPro" id="IPR035992">
    <property type="entry name" value="Ricin_B-like_lectins"/>
</dbReference>
<comment type="caution">
    <text evidence="7">The sequence shown here is derived from an EMBL/GenBank/DDBJ whole genome shotgun (WGS) entry which is preliminary data.</text>
</comment>
<feature type="compositionally biased region" description="Basic residues" evidence="4">
    <location>
        <begin position="380"/>
        <end position="403"/>
    </location>
</feature>
<dbReference type="InterPro" id="IPR027443">
    <property type="entry name" value="IPNS-like_sf"/>
</dbReference>
<evidence type="ECO:0000259" key="6">
    <source>
        <dbReference type="Pfam" id="PF05118"/>
    </source>
</evidence>
<protein>
    <recommendedName>
        <fullName evidence="6">Aspartyl/asparaginy/proline hydroxylase domain-containing protein</fullName>
    </recommendedName>
</protein>
<dbReference type="GO" id="GO:0016020">
    <property type="term" value="C:membrane"/>
    <property type="evidence" value="ECO:0007669"/>
    <property type="project" value="TreeGrafter"/>
</dbReference>
<keyword evidence="3" id="KW-0560">Oxidoreductase</keyword>
<dbReference type="PANTHER" id="PTHR46332">
    <property type="entry name" value="ASPARTATE BETA-HYDROXYLASE DOMAIN-CONTAINING PROTEIN 2"/>
    <property type="match status" value="1"/>
</dbReference>
<evidence type="ECO:0000256" key="4">
    <source>
        <dbReference type="SAM" id="MobiDB-lite"/>
    </source>
</evidence>
<keyword evidence="5" id="KW-0732">Signal</keyword>
<evidence type="ECO:0000256" key="1">
    <source>
        <dbReference type="ARBA" id="ARBA00007730"/>
    </source>
</evidence>
<dbReference type="GO" id="GO:0051213">
    <property type="term" value="F:dioxygenase activity"/>
    <property type="evidence" value="ECO:0007669"/>
    <property type="project" value="UniProtKB-KW"/>
</dbReference>
<dbReference type="OrthoDB" id="202322at2759"/>
<dbReference type="Gene3D" id="2.60.120.330">
    <property type="entry name" value="B-lactam Antibiotic, Isopenicillin N Synthase, Chain"/>
    <property type="match status" value="1"/>
</dbReference>
<evidence type="ECO:0000313" key="7">
    <source>
        <dbReference type="EMBL" id="CAH0367930.1"/>
    </source>
</evidence>
<evidence type="ECO:0000256" key="2">
    <source>
        <dbReference type="ARBA" id="ARBA00022964"/>
    </source>
</evidence>
<comment type="similarity">
    <text evidence="1">Belongs to the aspartyl/asparaginyl beta-hydroxylase family.</text>
</comment>
<evidence type="ECO:0000313" key="8">
    <source>
        <dbReference type="Proteomes" id="UP000789595"/>
    </source>
</evidence>
<reference evidence="7" key="1">
    <citation type="submission" date="2021-11" db="EMBL/GenBank/DDBJ databases">
        <authorList>
            <consortium name="Genoscope - CEA"/>
            <person name="William W."/>
        </authorList>
    </citation>
    <scope>NUCLEOTIDE SEQUENCE</scope>
</reference>
<proteinExistence type="inferred from homology"/>
<dbReference type="Pfam" id="PF05118">
    <property type="entry name" value="Asp_Arg_Hydrox"/>
    <property type="match status" value="1"/>
</dbReference>
<feature type="domain" description="Aspartyl/asparaginy/proline hydroxylase" evidence="6">
    <location>
        <begin position="189"/>
        <end position="318"/>
    </location>
</feature>